<feature type="compositionally biased region" description="Basic residues" evidence="1">
    <location>
        <begin position="144"/>
        <end position="157"/>
    </location>
</feature>
<feature type="region of interest" description="Disordered" evidence="1">
    <location>
        <begin position="1"/>
        <end position="40"/>
    </location>
</feature>
<reference evidence="2 3" key="1">
    <citation type="journal article" date="2018" name="PLoS Genet.">
        <title>Population sequencing reveals clonal diversity and ancestral inbreeding in the grapevine cultivar Chardonnay.</title>
        <authorList>
            <person name="Roach M.J."/>
            <person name="Johnson D.L."/>
            <person name="Bohlmann J."/>
            <person name="van Vuuren H.J."/>
            <person name="Jones S.J."/>
            <person name="Pretorius I.S."/>
            <person name="Schmidt S.A."/>
            <person name="Borneman A.R."/>
        </authorList>
    </citation>
    <scope>NUCLEOTIDE SEQUENCE [LARGE SCALE GENOMIC DNA]</scope>
    <source>
        <strain evidence="3">cv. Chardonnay</strain>
        <tissue evidence="2">Leaf</tissue>
    </source>
</reference>
<accession>A0A438EMQ2</accession>
<evidence type="ECO:0000313" key="2">
    <source>
        <dbReference type="EMBL" id="RVW48952.1"/>
    </source>
</evidence>
<feature type="compositionally biased region" description="Polar residues" evidence="1">
    <location>
        <begin position="22"/>
        <end position="35"/>
    </location>
</feature>
<evidence type="ECO:0000256" key="1">
    <source>
        <dbReference type="SAM" id="MobiDB-lite"/>
    </source>
</evidence>
<proteinExistence type="predicted"/>
<dbReference type="EMBL" id="QGNW01001236">
    <property type="protein sequence ID" value="RVW48952.1"/>
    <property type="molecule type" value="Genomic_DNA"/>
</dbReference>
<dbReference type="Proteomes" id="UP000288805">
    <property type="component" value="Unassembled WGS sequence"/>
</dbReference>
<sequence length="188" mass="20773">MSDFRWPRPLGTDPSKRDHSKNVSSTKQHGTTTETCGAPLFGRKAHKAGHLKQYLRSDAGGRDTSKITTLEPPGPSRPKVINYINGGPSDEEYDSKRKKVVAGASVRERINSIRPGITGGGPPHRWDNHFPTSRPHPDIAAAPRRPHHVPRNRRLRRETHPGRPGSSADLVQASVVSHMGHSLRPRKP</sequence>
<feature type="region of interest" description="Disordered" evidence="1">
    <location>
        <begin position="113"/>
        <end position="188"/>
    </location>
</feature>
<name>A0A438EMQ2_VITVI</name>
<organism evidence="2 3">
    <name type="scientific">Vitis vinifera</name>
    <name type="common">Grape</name>
    <dbReference type="NCBI Taxonomy" id="29760"/>
    <lineage>
        <taxon>Eukaryota</taxon>
        <taxon>Viridiplantae</taxon>
        <taxon>Streptophyta</taxon>
        <taxon>Embryophyta</taxon>
        <taxon>Tracheophyta</taxon>
        <taxon>Spermatophyta</taxon>
        <taxon>Magnoliopsida</taxon>
        <taxon>eudicotyledons</taxon>
        <taxon>Gunneridae</taxon>
        <taxon>Pentapetalae</taxon>
        <taxon>rosids</taxon>
        <taxon>Vitales</taxon>
        <taxon>Vitaceae</taxon>
        <taxon>Viteae</taxon>
        <taxon>Vitis</taxon>
    </lineage>
</organism>
<protein>
    <submittedName>
        <fullName evidence="2">Uncharacterized protein</fullName>
    </submittedName>
</protein>
<dbReference type="AlphaFoldDB" id="A0A438EMQ2"/>
<gene>
    <name evidence="2" type="ORF">CK203_095634</name>
</gene>
<evidence type="ECO:0000313" key="3">
    <source>
        <dbReference type="Proteomes" id="UP000288805"/>
    </source>
</evidence>
<comment type="caution">
    <text evidence="2">The sequence shown here is derived from an EMBL/GenBank/DDBJ whole genome shotgun (WGS) entry which is preliminary data.</text>
</comment>
<feature type="region of interest" description="Disordered" evidence="1">
    <location>
        <begin position="54"/>
        <end position="96"/>
    </location>
</feature>